<organism evidence="2 3">
    <name type="scientific">Halocaridina rubra</name>
    <name type="common">Hawaiian red shrimp</name>
    <dbReference type="NCBI Taxonomy" id="373956"/>
    <lineage>
        <taxon>Eukaryota</taxon>
        <taxon>Metazoa</taxon>
        <taxon>Ecdysozoa</taxon>
        <taxon>Arthropoda</taxon>
        <taxon>Crustacea</taxon>
        <taxon>Multicrustacea</taxon>
        <taxon>Malacostraca</taxon>
        <taxon>Eumalacostraca</taxon>
        <taxon>Eucarida</taxon>
        <taxon>Decapoda</taxon>
        <taxon>Pleocyemata</taxon>
        <taxon>Caridea</taxon>
        <taxon>Atyoidea</taxon>
        <taxon>Atyidae</taxon>
        <taxon>Halocaridina</taxon>
    </lineage>
</organism>
<feature type="non-terminal residue" evidence="2">
    <location>
        <position position="468"/>
    </location>
</feature>
<dbReference type="Proteomes" id="UP001381693">
    <property type="component" value="Unassembled WGS sequence"/>
</dbReference>
<dbReference type="AlphaFoldDB" id="A0AAN8X2M1"/>
<sequence length="468" mass="52908">MMANDWSDSEDDDDIIYTPLQRALSQIPSSCQKKSSTWLPSSQSVVKNKPKRPPSFTSVPKKKKAIKKEVNIDLQTDVCPICQMPWIALGVYGRQDVHVDKCLKIDYSSKKACPKGFDCRELIEKHYISYNHVMWAEARSEVSDQSLTGEVNINSKKLRNEDSGFEENVCNLAVAGPSGWKSQFKLIKRDEMLENAENDISSEKFGSSHRAVAELNNDDSCHSDSLPDICVVMDNSQKKDASNSNRHSTNFKKNKNHKANKKICLNQTLKCESDKLDKLYDSDDTYASYISERTRCSNKSQILFSPSCLKNSLSGAAEDVHDKESTNVLSDFSLDNRNDSNSFLHGNFETALYEKNSQVSVNNKAIHENSSTEMDEDRTHDSENSRSLLKNLLEDYRESSGEELLKNAITTNANLSQPSAGDELNSEDDEMLSKMVDEAVERYISKNNQSTKCFHLHLHYKETSSEKK</sequence>
<name>A0AAN8X2M1_HALRR</name>
<proteinExistence type="predicted"/>
<evidence type="ECO:0000256" key="1">
    <source>
        <dbReference type="SAM" id="MobiDB-lite"/>
    </source>
</evidence>
<keyword evidence="3" id="KW-1185">Reference proteome</keyword>
<evidence type="ECO:0000313" key="3">
    <source>
        <dbReference type="Proteomes" id="UP001381693"/>
    </source>
</evidence>
<feature type="compositionally biased region" description="Polar residues" evidence="1">
    <location>
        <begin position="32"/>
        <end position="46"/>
    </location>
</feature>
<comment type="caution">
    <text evidence="2">The sequence shown here is derived from an EMBL/GenBank/DDBJ whole genome shotgun (WGS) entry which is preliminary data.</text>
</comment>
<evidence type="ECO:0000313" key="2">
    <source>
        <dbReference type="EMBL" id="KAK7076572.1"/>
    </source>
</evidence>
<dbReference type="EMBL" id="JAXCGZ010009616">
    <property type="protein sequence ID" value="KAK7076572.1"/>
    <property type="molecule type" value="Genomic_DNA"/>
</dbReference>
<reference evidence="2 3" key="1">
    <citation type="submission" date="2023-11" db="EMBL/GenBank/DDBJ databases">
        <title>Halocaridina rubra genome assembly.</title>
        <authorList>
            <person name="Smith C."/>
        </authorList>
    </citation>
    <scope>NUCLEOTIDE SEQUENCE [LARGE SCALE GENOMIC DNA]</scope>
    <source>
        <strain evidence="2">EP-1</strain>
        <tissue evidence="2">Whole</tissue>
    </source>
</reference>
<protein>
    <submittedName>
        <fullName evidence="2">Uncharacterized protein</fullName>
    </submittedName>
</protein>
<accession>A0AAN8X2M1</accession>
<feature type="region of interest" description="Disordered" evidence="1">
    <location>
        <begin position="32"/>
        <end position="60"/>
    </location>
</feature>
<gene>
    <name evidence="2" type="ORF">SK128_018480</name>
</gene>